<name>A0ABP3TJ67_9GAMM</name>
<comment type="caution">
    <text evidence="2">The sequence shown here is derived from an EMBL/GenBank/DDBJ whole genome shotgun (WGS) entry which is preliminary data.</text>
</comment>
<keyword evidence="3" id="KW-1185">Reference proteome</keyword>
<proteinExistence type="predicted"/>
<feature type="compositionally biased region" description="Basic and acidic residues" evidence="1">
    <location>
        <begin position="39"/>
        <end position="57"/>
    </location>
</feature>
<reference evidence="3" key="1">
    <citation type="journal article" date="2019" name="Int. J. Syst. Evol. Microbiol.">
        <title>The Global Catalogue of Microorganisms (GCM) 10K type strain sequencing project: providing services to taxonomists for standard genome sequencing and annotation.</title>
        <authorList>
            <consortium name="The Broad Institute Genomics Platform"/>
            <consortium name="The Broad Institute Genome Sequencing Center for Infectious Disease"/>
            <person name="Wu L."/>
            <person name="Ma J."/>
        </authorList>
    </citation>
    <scope>NUCLEOTIDE SEQUENCE [LARGE SCALE GENOMIC DNA]</scope>
    <source>
        <strain evidence="3">JCM 15421</strain>
    </source>
</reference>
<protein>
    <submittedName>
        <fullName evidence="2">Uncharacterized protein</fullName>
    </submittedName>
</protein>
<feature type="region of interest" description="Disordered" evidence="1">
    <location>
        <begin position="39"/>
        <end position="87"/>
    </location>
</feature>
<dbReference type="Proteomes" id="UP001501523">
    <property type="component" value="Unassembled WGS sequence"/>
</dbReference>
<feature type="compositionally biased region" description="Polar residues" evidence="1">
    <location>
        <begin position="67"/>
        <end position="76"/>
    </location>
</feature>
<evidence type="ECO:0000313" key="2">
    <source>
        <dbReference type="EMBL" id="GAA0708202.1"/>
    </source>
</evidence>
<organism evidence="2 3">
    <name type="scientific">Dokdonella soli</name>
    <dbReference type="NCBI Taxonomy" id="529810"/>
    <lineage>
        <taxon>Bacteria</taxon>
        <taxon>Pseudomonadati</taxon>
        <taxon>Pseudomonadota</taxon>
        <taxon>Gammaproteobacteria</taxon>
        <taxon>Lysobacterales</taxon>
        <taxon>Rhodanobacteraceae</taxon>
        <taxon>Dokdonella</taxon>
    </lineage>
</organism>
<evidence type="ECO:0000313" key="3">
    <source>
        <dbReference type="Proteomes" id="UP001501523"/>
    </source>
</evidence>
<dbReference type="EMBL" id="BAAAEU010000004">
    <property type="protein sequence ID" value="GAA0708202.1"/>
    <property type="molecule type" value="Genomic_DNA"/>
</dbReference>
<accession>A0ABP3TJ67</accession>
<evidence type="ECO:0000256" key="1">
    <source>
        <dbReference type="SAM" id="MobiDB-lite"/>
    </source>
</evidence>
<gene>
    <name evidence="2" type="ORF">GCM10009105_07570</name>
</gene>
<sequence length="87" mass="10196">MLVSQLTLCERKQSAWMMRLQSQCRLRLDAGVTVSKIRDDDPPRCHASHEKRNRKDYASLQRYHGAGTSSTRVTNHIRSRQIMLREK</sequence>